<organism evidence="14 15">
    <name type="scientific">Oryzias melastigma</name>
    <name type="common">Marine medaka</name>
    <dbReference type="NCBI Taxonomy" id="30732"/>
    <lineage>
        <taxon>Eukaryota</taxon>
        <taxon>Metazoa</taxon>
        <taxon>Chordata</taxon>
        <taxon>Craniata</taxon>
        <taxon>Vertebrata</taxon>
        <taxon>Euteleostomi</taxon>
        <taxon>Actinopterygii</taxon>
        <taxon>Neopterygii</taxon>
        <taxon>Teleostei</taxon>
        <taxon>Neoteleostei</taxon>
        <taxon>Acanthomorphata</taxon>
        <taxon>Ovalentaria</taxon>
        <taxon>Atherinomorphae</taxon>
        <taxon>Beloniformes</taxon>
        <taxon>Adrianichthyidae</taxon>
        <taxon>Oryziinae</taxon>
        <taxon>Oryzias</taxon>
    </lineage>
</organism>
<keyword evidence="6 10" id="KW-0238">DNA-binding</keyword>
<evidence type="ECO:0000256" key="9">
    <source>
        <dbReference type="ARBA" id="ARBA00023242"/>
    </source>
</evidence>
<dbReference type="Gene3D" id="1.10.10.10">
    <property type="entry name" value="Winged helix-like DNA-binding domain superfamily/Winged helix DNA-binding domain"/>
    <property type="match status" value="2"/>
</dbReference>
<dbReference type="PaxDb" id="30732-ENSOMEP00000005446"/>
<evidence type="ECO:0000259" key="12">
    <source>
        <dbReference type="PROSITE" id="PS50071"/>
    </source>
</evidence>
<sequence length="322" mass="36505">SFSVPQTYKCPLRPFIQLIVGQQRRATGFVVPNFSTFSVESVNQLGGMFLNGRPLPETKRRKIIDLASEGVRPSQISRILRVSSGCVSKILTRFWRTGRVAPKAIGGSRPRLLTPGVISTIIRFKSENPTIFAWEIRKRLAAARMCKVPSVSSINRVLRKIQTGHGALRMELNRESLTPFCGQLRNRTSFTQEQSRALEQEFAQRHYADLYTREKLSAEIKLSEETIKVWFSNRRAKRRREVKQSRSTMPCMYSRSFISSNIFKYSLILRGSGVLPRILSRKAGGRFGFKSSEHDLLSALLSAFMTATGQVPLCPFTAVKRQ</sequence>
<evidence type="ECO:0000256" key="3">
    <source>
        <dbReference type="ARBA" id="ARBA00022473"/>
    </source>
</evidence>
<feature type="domain" description="Homeobox" evidence="12">
    <location>
        <begin position="181"/>
        <end position="241"/>
    </location>
</feature>
<protein>
    <submittedName>
        <fullName evidence="14">Paired box 4</fullName>
    </submittedName>
</protein>
<dbReference type="Pfam" id="PF00292">
    <property type="entry name" value="PAX"/>
    <property type="match status" value="1"/>
</dbReference>
<dbReference type="GO" id="GO:0005634">
    <property type="term" value="C:nucleus"/>
    <property type="evidence" value="ECO:0007669"/>
    <property type="project" value="UniProtKB-SubCell"/>
</dbReference>
<dbReference type="Pfam" id="PF00046">
    <property type="entry name" value="Homeodomain"/>
    <property type="match status" value="1"/>
</dbReference>
<dbReference type="InterPro" id="IPR009057">
    <property type="entry name" value="Homeodomain-like_sf"/>
</dbReference>
<dbReference type="GO" id="GO:0030902">
    <property type="term" value="P:hindbrain development"/>
    <property type="evidence" value="ECO:0007669"/>
    <property type="project" value="UniProtKB-ARBA"/>
</dbReference>
<dbReference type="GO" id="GO:0000981">
    <property type="term" value="F:DNA-binding transcription factor activity, RNA polymerase II-specific"/>
    <property type="evidence" value="ECO:0007669"/>
    <property type="project" value="InterPro"/>
</dbReference>
<evidence type="ECO:0000256" key="6">
    <source>
        <dbReference type="ARBA" id="ARBA00023125"/>
    </source>
</evidence>
<dbReference type="InterPro" id="IPR036388">
    <property type="entry name" value="WH-like_DNA-bd_sf"/>
</dbReference>
<comment type="similarity">
    <text evidence="2">Belongs to the paired homeobox family.</text>
</comment>
<keyword evidence="7 10" id="KW-0371">Homeobox</keyword>
<evidence type="ECO:0000256" key="8">
    <source>
        <dbReference type="ARBA" id="ARBA00023163"/>
    </source>
</evidence>
<keyword evidence="8" id="KW-0804">Transcription</keyword>
<dbReference type="PRINTS" id="PR00027">
    <property type="entry name" value="PAIREDBOX"/>
</dbReference>
<dbReference type="PROSITE" id="PS00027">
    <property type="entry name" value="HOMEOBOX_1"/>
    <property type="match status" value="1"/>
</dbReference>
<evidence type="ECO:0000259" key="13">
    <source>
        <dbReference type="PROSITE" id="PS51057"/>
    </source>
</evidence>
<evidence type="ECO:0000256" key="2">
    <source>
        <dbReference type="ARBA" id="ARBA00005733"/>
    </source>
</evidence>
<evidence type="ECO:0000256" key="4">
    <source>
        <dbReference type="ARBA" id="ARBA00022724"/>
    </source>
</evidence>
<keyword evidence="4" id="KW-0563">Paired box</keyword>
<evidence type="ECO:0000256" key="7">
    <source>
        <dbReference type="ARBA" id="ARBA00023155"/>
    </source>
</evidence>
<name>A0A3B3BIR7_ORYME</name>
<evidence type="ECO:0000256" key="1">
    <source>
        <dbReference type="ARBA" id="ARBA00004123"/>
    </source>
</evidence>
<dbReference type="CDD" id="cd00086">
    <property type="entry name" value="homeodomain"/>
    <property type="match status" value="1"/>
</dbReference>
<proteinExistence type="inferred from homology"/>
<evidence type="ECO:0000313" key="14">
    <source>
        <dbReference type="Ensembl" id="ENSOMEP00000005446.1"/>
    </source>
</evidence>
<dbReference type="SMART" id="SM00389">
    <property type="entry name" value="HOX"/>
    <property type="match status" value="1"/>
</dbReference>
<dbReference type="PROSITE" id="PS51057">
    <property type="entry name" value="PAIRED_2"/>
    <property type="match status" value="1"/>
</dbReference>
<dbReference type="InterPro" id="IPR017970">
    <property type="entry name" value="Homeobox_CS"/>
</dbReference>
<accession>A0A3B3BIR7</accession>
<dbReference type="PANTHER" id="PTHR45636:SF47">
    <property type="entry name" value="PAIRED BOX PROTEIN PAX-4"/>
    <property type="match status" value="1"/>
</dbReference>
<dbReference type="InterPro" id="IPR001523">
    <property type="entry name" value="Paired_dom"/>
</dbReference>
<dbReference type="STRING" id="30732.ENSOMEP00000005446"/>
<dbReference type="OMA" id="QSKCECV"/>
<dbReference type="Proteomes" id="UP000261560">
    <property type="component" value="Unplaced"/>
</dbReference>
<comment type="subcellular location">
    <subcellularLocation>
        <location evidence="1 10 11">Nucleus</location>
    </subcellularLocation>
</comment>
<dbReference type="GO" id="GO:0000978">
    <property type="term" value="F:RNA polymerase II cis-regulatory region sequence-specific DNA binding"/>
    <property type="evidence" value="ECO:0007669"/>
    <property type="project" value="TreeGrafter"/>
</dbReference>
<dbReference type="Gene3D" id="1.10.10.60">
    <property type="entry name" value="Homeodomain-like"/>
    <property type="match status" value="1"/>
</dbReference>
<dbReference type="InterPro" id="IPR043565">
    <property type="entry name" value="PAX_fam"/>
</dbReference>
<evidence type="ECO:0000256" key="5">
    <source>
        <dbReference type="ARBA" id="ARBA00023015"/>
    </source>
</evidence>
<evidence type="ECO:0000256" key="10">
    <source>
        <dbReference type="PROSITE-ProRule" id="PRU00108"/>
    </source>
</evidence>
<feature type="DNA-binding region" description="Homeobox" evidence="10">
    <location>
        <begin position="183"/>
        <end position="242"/>
    </location>
</feature>
<evidence type="ECO:0000313" key="15">
    <source>
        <dbReference type="Proteomes" id="UP000261560"/>
    </source>
</evidence>
<dbReference type="GO" id="GO:0009952">
    <property type="term" value="P:anterior/posterior pattern specification"/>
    <property type="evidence" value="ECO:0007669"/>
    <property type="project" value="UniProtKB-ARBA"/>
</dbReference>
<keyword evidence="3" id="KW-0217">Developmental protein</keyword>
<dbReference type="GeneTree" id="ENSGT00940000165785"/>
<dbReference type="GO" id="GO:0048593">
    <property type="term" value="P:camera-type eye morphogenesis"/>
    <property type="evidence" value="ECO:0007669"/>
    <property type="project" value="UniProtKB-ARBA"/>
</dbReference>
<dbReference type="PROSITE" id="PS50071">
    <property type="entry name" value="HOMEOBOX_2"/>
    <property type="match status" value="1"/>
</dbReference>
<dbReference type="SUPFAM" id="SSF46689">
    <property type="entry name" value="Homeodomain-like"/>
    <property type="match status" value="2"/>
</dbReference>
<feature type="domain" description="Paired" evidence="13">
    <location>
        <begin position="38"/>
        <end position="161"/>
    </location>
</feature>
<keyword evidence="15" id="KW-1185">Reference proteome</keyword>
<dbReference type="PANTHER" id="PTHR45636">
    <property type="entry name" value="PAIRED BOX PROTEIN PAX-6-RELATED-RELATED"/>
    <property type="match status" value="1"/>
</dbReference>
<evidence type="ECO:0000256" key="11">
    <source>
        <dbReference type="RuleBase" id="RU000682"/>
    </source>
</evidence>
<reference evidence="14" key="2">
    <citation type="submission" date="2025-09" db="UniProtKB">
        <authorList>
            <consortium name="Ensembl"/>
        </authorList>
    </citation>
    <scope>IDENTIFICATION</scope>
</reference>
<dbReference type="SMART" id="SM00351">
    <property type="entry name" value="PAX"/>
    <property type="match status" value="1"/>
</dbReference>
<reference evidence="14" key="1">
    <citation type="submission" date="2025-08" db="UniProtKB">
        <authorList>
            <consortium name="Ensembl"/>
        </authorList>
    </citation>
    <scope>IDENTIFICATION</scope>
</reference>
<dbReference type="Ensembl" id="ENSOMET00000007468.1">
    <property type="protein sequence ID" value="ENSOMEP00000005446.1"/>
    <property type="gene ID" value="ENSOMEG00000006589.1"/>
</dbReference>
<dbReference type="AlphaFoldDB" id="A0A3B3BIR7"/>
<dbReference type="InterPro" id="IPR001356">
    <property type="entry name" value="HD"/>
</dbReference>
<dbReference type="FunFam" id="1.10.10.10:FF:000003">
    <property type="entry name" value="Paired box protein Pax-6"/>
    <property type="match status" value="1"/>
</dbReference>
<keyword evidence="5" id="KW-0805">Transcription regulation</keyword>
<keyword evidence="9 10" id="KW-0539">Nucleus</keyword>